<feature type="domain" description="Ketopantoate reductase C-terminal" evidence="5">
    <location>
        <begin position="173"/>
        <end position="314"/>
    </location>
</feature>
<dbReference type="InterPro" id="IPR003710">
    <property type="entry name" value="ApbA"/>
</dbReference>
<dbReference type="Pfam" id="PF02558">
    <property type="entry name" value="ApbA"/>
    <property type="match status" value="1"/>
</dbReference>
<gene>
    <name evidence="6" type="ORF">MGWOODY_Clf490</name>
</gene>
<dbReference type="GO" id="GO:0008677">
    <property type="term" value="F:2-dehydropantoate 2-reductase activity"/>
    <property type="evidence" value="ECO:0007669"/>
    <property type="project" value="UniProtKB-EC"/>
</dbReference>
<evidence type="ECO:0000256" key="3">
    <source>
        <dbReference type="ARBA" id="ARBA00023002"/>
    </source>
</evidence>
<protein>
    <submittedName>
        <fullName evidence="6">2-dehydropantoate 2-reductase</fullName>
        <ecNumber evidence="6">1.1.1.169</ecNumber>
    </submittedName>
</protein>
<sequence>MKTVVLGAGALGSIIAGHLARAGEDVTLIARGDRAEYLRQNGITINGLAEFNAACPIVTNPSQISEADVLIVAVKTYQMNSAISGLSHVRFPCVTSVQNGVRWYEQLSEVFGVANVIGASALISGEMAASGEVSFTYNGCFEVGEISGESTVRVQDLSAMLQRSGVNSASAANILTVQWSKLVAWVGATSLGLLTRLETYKFASDSGCALVWARVMREVGTIAKMKGIPLEDTGPFPVKIVVNESEENAVLALQELGHKFEATAPDHRMSALQDLQRGQRLEIDETMGHAVDEARRLGIPTPTLEMCYNLCKGINENL</sequence>
<evidence type="ECO:0000256" key="2">
    <source>
        <dbReference type="ARBA" id="ARBA00022857"/>
    </source>
</evidence>
<dbReference type="SUPFAM" id="SSF51735">
    <property type="entry name" value="NAD(P)-binding Rossmann-fold domains"/>
    <property type="match status" value="1"/>
</dbReference>
<organism evidence="6">
    <name type="scientific">hydrothermal vent metagenome</name>
    <dbReference type="NCBI Taxonomy" id="652676"/>
    <lineage>
        <taxon>unclassified sequences</taxon>
        <taxon>metagenomes</taxon>
        <taxon>ecological metagenomes</taxon>
    </lineage>
</organism>
<dbReference type="SUPFAM" id="SSF48179">
    <property type="entry name" value="6-phosphogluconate dehydrogenase C-terminal domain-like"/>
    <property type="match status" value="1"/>
</dbReference>
<name>A0A160V741_9ZZZZ</name>
<dbReference type="InterPro" id="IPR008927">
    <property type="entry name" value="6-PGluconate_DH-like_C_sf"/>
</dbReference>
<dbReference type="InterPro" id="IPR013328">
    <property type="entry name" value="6PGD_dom2"/>
</dbReference>
<dbReference type="PANTHER" id="PTHR21708:SF26">
    <property type="entry name" value="2-DEHYDROPANTOATE 2-REDUCTASE"/>
    <property type="match status" value="1"/>
</dbReference>
<dbReference type="EMBL" id="FAXA01000073">
    <property type="protein sequence ID" value="CUV01438.1"/>
    <property type="molecule type" value="Genomic_DNA"/>
</dbReference>
<dbReference type="NCBIfam" id="TIGR00745">
    <property type="entry name" value="apbA_panE"/>
    <property type="match status" value="1"/>
</dbReference>
<evidence type="ECO:0000256" key="1">
    <source>
        <dbReference type="ARBA" id="ARBA00007870"/>
    </source>
</evidence>
<feature type="domain" description="Ketopantoate reductase N-terminal" evidence="4">
    <location>
        <begin position="4"/>
        <end position="147"/>
    </location>
</feature>
<evidence type="ECO:0000259" key="4">
    <source>
        <dbReference type="Pfam" id="PF02558"/>
    </source>
</evidence>
<dbReference type="InterPro" id="IPR013332">
    <property type="entry name" value="KPR_N"/>
</dbReference>
<keyword evidence="3 6" id="KW-0560">Oxidoreductase</keyword>
<reference evidence="6" key="1">
    <citation type="submission" date="2015-10" db="EMBL/GenBank/DDBJ databases">
        <authorList>
            <person name="Gilbert D.G."/>
        </authorList>
    </citation>
    <scope>NUCLEOTIDE SEQUENCE</scope>
</reference>
<dbReference type="AlphaFoldDB" id="A0A160V741"/>
<accession>A0A160V741</accession>
<comment type="similarity">
    <text evidence="1">Belongs to the ketopantoate reductase family.</text>
</comment>
<dbReference type="InterPro" id="IPR013752">
    <property type="entry name" value="KPA_reductase"/>
</dbReference>
<dbReference type="GO" id="GO:0005737">
    <property type="term" value="C:cytoplasm"/>
    <property type="evidence" value="ECO:0007669"/>
    <property type="project" value="TreeGrafter"/>
</dbReference>
<dbReference type="InterPro" id="IPR036291">
    <property type="entry name" value="NAD(P)-bd_dom_sf"/>
</dbReference>
<dbReference type="Gene3D" id="3.40.50.720">
    <property type="entry name" value="NAD(P)-binding Rossmann-like Domain"/>
    <property type="match status" value="1"/>
</dbReference>
<dbReference type="PANTHER" id="PTHR21708">
    <property type="entry name" value="PROBABLE 2-DEHYDROPANTOATE 2-REDUCTASE"/>
    <property type="match status" value="1"/>
</dbReference>
<proteinExistence type="inferred from homology"/>
<evidence type="ECO:0000313" key="6">
    <source>
        <dbReference type="EMBL" id="CUV01438.1"/>
    </source>
</evidence>
<keyword evidence="2" id="KW-0521">NADP</keyword>
<dbReference type="Gene3D" id="1.10.1040.10">
    <property type="entry name" value="N-(1-d-carboxylethyl)-l-norvaline Dehydrogenase, domain 2"/>
    <property type="match status" value="1"/>
</dbReference>
<dbReference type="InterPro" id="IPR051402">
    <property type="entry name" value="KPR-Related"/>
</dbReference>
<dbReference type="EC" id="1.1.1.169" evidence="6"/>
<dbReference type="GO" id="GO:0015940">
    <property type="term" value="P:pantothenate biosynthetic process"/>
    <property type="evidence" value="ECO:0007669"/>
    <property type="project" value="InterPro"/>
</dbReference>
<dbReference type="Pfam" id="PF08546">
    <property type="entry name" value="ApbA_C"/>
    <property type="match status" value="1"/>
</dbReference>
<evidence type="ECO:0000259" key="5">
    <source>
        <dbReference type="Pfam" id="PF08546"/>
    </source>
</evidence>